<dbReference type="AlphaFoldDB" id="E0SAJ7"/>
<dbReference type="eggNOG" id="COG1192">
    <property type="taxonomic scope" value="Bacteria"/>
</dbReference>
<dbReference type="Pfam" id="PF01656">
    <property type="entry name" value="CbiA"/>
    <property type="match status" value="1"/>
</dbReference>
<sequence length="209" mass="22801">MIKLIVNTPKGGVGKTTTATNIALLLAQKGFRVWAIDLAGGLLMSQALQNRSEFASTTPNKIEQKETERVPTHFPGASQYDFAVLDTDDSFTVGEDMLLGNRPSWRVISPINPHDRVGLQRIPRDIRALAAGAFLSPSELQMTIVVNMAYGGDIQEGFIQLRAALAECGIEGLLTALYLPHAPMETSPILLNDIHYKESLDNFLRGIGI</sequence>
<dbReference type="STRING" id="198628.Dda3937_01749"/>
<feature type="domain" description="CobQ/CobB/MinD/ParA nucleotide binding" evidence="1">
    <location>
        <begin position="5"/>
        <end position="152"/>
    </location>
</feature>
<reference evidence="2 3" key="1">
    <citation type="journal article" date="2011" name="J. Bacteriol.">
        <title>Genome sequence of the plant-pathogenic bacterium Dickeya dadantii 3937.</title>
        <authorList>
            <person name="Glasner J.D."/>
            <person name="Yang C.H."/>
            <person name="Reverchon S."/>
            <person name="Hugouvieux-Cotte-Pattat N."/>
            <person name="Condemine G."/>
            <person name="Bohin J.P."/>
            <person name="Van Gijsegem F."/>
            <person name="Yang S."/>
            <person name="Franza T."/>
            <person name="Expert D."/>
            <person name="Plunkett G. III"/>
            <person name="San Francisco M.J."/>
            <person name="Charkowski A.O."/>
            <person name="Py B."/>
            <person name="Bell K."/>
            <person name="Rauscher L."/>
            <person name="Rodriguez-Palenzuela P."/>
            <person name="Toussaint A."/>
            <person name="Holeva M.C."/>
            <person name="He S.Y."/>
            <person name="Douet V."/>
            <person name="Boccara M."/>
            <person name="Blanco C."/>
            <person name="Toth I."/>
            <person name="Anderson B.D."/>
            <person name="Biehl B.S."/>
            <person name="Mau B."/>
            <person name="Flynn S.M."/>
            <person name="Barras F."/>
            <person name="Lindeberg M."/>
            <person name="Birch P.R."/>
            <person name="Tsuyumu S."/>
            <person name="Shi X."/>
            <person name="Hibbing M."/>
            <person name="Yap M.N."/>
            <person name="Carpentier M."/>
            <person name="Dassa E."/>
            <person name="Umehara M."/>
            <person name="Kim J.F."/>
            <person name="Rusch M."/>
            <person name="Soni P."/>
            <person name="Mayhew G.F."/>
            <person name="Fouts D.E."/>
            <person name="Gill S.R."/>
            <person name="Blattner F.R."/>
            <person name="Keen N.T."/>
            <person name="Perna N.T."/>
        </authorList>
    </citation>
    <scope>NUCLEOTIDE SEQUENCE [LARGE SCALE GENOMIC DNA]</scope>
    <source>
        <strain evidence="2 3">3937</strain>
    </source>
</reference>
<evidence type="ECO:0000259" key="1">
    <source>
        <dbReference type="Pfam" id="PF01656"/>
    </source>
</evidence>
<dbReference type="RefSeq" id="WP_013316531.1">
    <property type="nucleotide sequence ID" value="NC_014500.1"/>
</dbReference>
<protein>
    <recommendedName>
        <fullName evidence="1">CobQ/CobB/MinD/ParA nucleotide binding domain-containing protein</fullName>
    </recommendedName>
</protein>
<dbReference type="InterPro" id="IPR027417">
    <property type="entry name" value="P-loop_NTPase"/>
</dbReference>
<proteinExistence type="predicted"/>
<dbReference type="InterPro" id="IPR002586">
    <property type="entry name" value="CobQ/CobB/MinD/ParA_Nub-bd_dom"/>
</dbReference>
<dbReference type="KEGG" id="ddd:Dda3937_01749"/>
<keyword evidence="3" id="KW-1185">Reference proteome</keyword>
<dbReference type="EMBL" id="CP002038">
    <property type="protein sequence ID" value="ADM97055.1"/>
    <property type="molecule type" value="Genomic_DNA"/>
</dbReference>
<dbReference type="OrthoDB" id="454462at2"/>
<evidence type="ECO:0000313" key="2">
    <source>
        <dbReference type="EMBL" id="ADM97055.1"/>
    </source>
</evidence>
<dbReference type="HOGENOM" id="CLU_1346634_0_0_6"/>
<gene>
    <name evidence="2" type="ordered locus">Dda3937_01749</name>
</gene>
<organism evidence="2 3">
    <name type="scientific">Dickeya dadantii (strain 3937)</name>
    <name type="common">Erwinia chrysanthemi (strain 3937)</name>
    <dbReference type="NCBI Taxonomy" id="198628"/>
    <lineage>
        <taxon>Bacteria</taxon>
        <taxon>Pseudomonadati</taxon>
        <taxon>Pseudomonadota</taxon>
        <taxon>Gammaproteobacteria</taxon>
        <taxon>Enterobacterales</taxon>
        <taxon>Pectobacteriaceae</taxon>
        <taxon>Dickeya</taxon>
    </lineage>
</organism>
<evidence type="ECO:0000313" key="3">
    <source>
        <dbReference type="Proteomes" id="UP000006859"/>
    </source>
</evidence>
<dbReference type="Proteomes" id="UP000006859">
    <property type="component" value="Chromosome"/>
</dbReference>
<name>E0SAJ7_DICD3</name>
<dbReference type="SUPFAM" id="SSF52540">
    <property type="entry name" value="P-loop containing nucleoside triphosphate hydrolases"/>
    <property type="match status" value="1"/>
</dbReference>
<accession>E0SAJ7</accession>
<dbReference type="Gene3D" id="3.40.50.300">
    <property type="entry name" value="P-loop containing nucleotide triphosphate hydrolases"/>
    <property type="match status" value="1"/>
</dbReference>